<evidence type="ECO:0000256" key="1">
    <source>
        <dbReference type="SAM" id="MobiDB-lite"/>
    </source>
</evidence>
<accession>D7G5R7</accession>
<organism evidence="3 4">
    <name type="scientific">Ectocarpus siliculosus</name>
    <name type="common">Brown alga</name>
    <name type="synonym">Conferva siliculosa</name>
    <dbReference type="NCBI Taxonomy" id="2880"/>
    <lineage>
        <taxon>Eukaryota</taxon>
        <taxon>Sar</taxon>
        <taxon>Stramenopiles</taxon>
        <taxon>Ochrophyta</taxon>
        <taxon>PX clade</taxon>
        <taxon>Phaeophyceae</taxon>
        <taxon>Ectocarpales</taxon>
        <taxon>Ectocarpaceae</taxon>
        <taxon>Ectocarpus</taxon>
    </lineage>
</organism>
<evidence type="ECO:0000313" key="3">
    <source>
        <dbReference type="EMBL" id="CBJ27364.1"/>
    </source>
</evidence>
<evidence type="ECO:0000256" key="2">
    <source>
        <dbReference type="SAM" id="SignalP"/>
    </source>
</evidence>
<dbReference type="EMBL" id="FN648894">
    <property type="protein sequence ID" value="CBJ27364.1"/>
    <property type="molecule type" value="Genomic_DNA"/>
</dbReference>
<reference evidence="3 4" key="1">
    <citation type="journal article" date="2010" name="Nature">
        <title>The Ectocarpus genome and the independent evolution of multicellularity in brown algae.</title>
        <authorList>
            <person name="Cock J.M."/>
            <person name="Sterck L."/>
            <person name="Rouze P."/>
            <person name="Scornet D."/>
            <person name="Allen A.E."/>
            <person name="Amoutzias G."/>
            <person name="Anthouard V."/>
            <person name="Artiguenave F."/>
            <person name="Aury J.M."/>
            <person name="Badger J.H."/>
            <person name="Beszteri B."/>
            <person name="Billiau K."/>
            <person name="Bonnet E."/>
            <person name="Bothwell J.H."/>
            <person name="Bowler C."/>
            <person name="Boyen C."/>
            <person name="Brownlee C."/>
            <person name="Carrano C.J."/>
            <person name="Charrier B."/>
            <person name="Cho G.Y."/>
            <person name="Coelho S.M."/>
            <person name="Collen J."/>
            <person name="Corre E."/>
            <person name="Da Silva C."/>
            <person name="Delage L."/>
            <person name="Delaroque N."/>
            <person name="Dittami S.M."/>
            <person name="Doulbeau S."/>
            <person name="Elias M."/>
            <person name="Farnham G."/>
            <person name="Gachon C.M."/>
            <person name="Gschloessl B."/>
            <person name="Heesch S."/>
            <person name="Jabbari K."/>
            <person name="Jubin C."/>
            <person name="Kawai H."/>
            <person name="Kimura K."/>
            <person name="Kloareg B."/>
            <person name="Kupper F.C."/>
            <person name="Lang D."/>
            <person name="Le Bail A."/>
            <person name="Leblanc C."/>
            <person name="Lerouge P."/>
            <person name="Lohr M."/>
            <person name="Lopez P.J."/>
            <person name="Martens C."/>
            <person name="Maumus F."/>
            <person name="Michel G."/>
            <person name="Miranda-Saavedra D."/>
            <person name="Morales J."/>
            <person name="Moreau H."/>
            <person name="Motomura T."/>
            <person name="Nagasato C."/>
            <person name="Napoli C.A."/>
            <person name="Nelson D.R."/>
            <person name="Nyvall-Collen P."/>
            <person name="Peters A.F."/>
            <person name="Pommier C."/>
            <person name="Potin P."/>
            <person name="Poulain J."/>
            <person name="Quesneville H."/>
            <person name="Read B."/>
            <person name="Rensing S.A."/>
            <person name="Ritter A."/>
            <person name="Rousvoal S."/>
            <person name="Samanta M."/>
            <person name="Samson G."/>
            <person name="Schroeder D.C."/>
            <person name="Segurens B."/>
            <person name="Strittmatter M."/>
            <person name="Tonon T."/>
            <person name="Tregear J.W."/>
            <person name="Valentin K."/>
            <person name="von Dassow P."/>
            <person name="Yamagishi T."/>
            <person name="Van de Peer Y."/>
            <person name="Wincker P."/>
        </authorList>
    </citation>
    <scope>NUCLEOTIDE SEQUENCE [LARGE SCALE GENOMIC DNA]</scope>
    <source>
        <strain evidence="4">Ec32 / CCAP1310/4</strain>
    </source>
</reference>
<protein>
    <recommendedName>
        <fullName evidence="5">Membrane-associated protein</fullName>
    </recommendedName>
</protein>
<dbReference type="AlphaFoldDB" id="D7G5R7"/>
<dbReference type="OrthoDB" id="10022521at2759"/>
<feature type="compositionally biased region" description="Acidic residues" evidence="1">
    <location>
        <begin position="52"/>
        <end position="65"/>
    </location>
</feature>
<keyword evidence="4" id="KW-1185">Reference proteome</keyword>
<evidence type="ECO:0008006" key="5">
    <source>
        <dbReference type="Google" id="ProtNLM"/>
    </source>
</evidence>
<dbReference type="SUPFAM" id="SSF53474">
    <property type="entry name" value="alpha/beta-Hydrolases"/>
    <property type="match status" value="1"/>
</dbReference>
<feature type="compositionally biased region" description="Low complexity" evidence="1">
    <location>
        <begin position="29"/>
        <end position="40"/>
    </location>
</feature>
<name>D7G5R7_ECTSI</name>
<feature type="region of interest" description="Disordered" evidence="1">
    <location>
        <begin position="28"/>
        <end position="79"/>
    </location>
</feature>
<feature type="region of interest" description="Disordered" evidence="1">
    <location>
        <begin position="398"/>
        <end position="423"/>
    </location>
</feature>
<gene>
    <name evidence="3" type="ORF">Esi_0067_0051</name>
</gene>
<keyword evidence="2" id="KW-0732">Signal</keyword>
<sequence>MVVAVILVYGVFLLVARDGQTMGVALRGSSSITTSTSTSTAVVHEERRQSTEEEEEEPVVEEWDPVPESPRISYGDTPREPVKGGVEIYPIQQPSRRARKTTIPLVPEVMEIEGVPTAWKMPKEYAEGGGEAMKGLYVMFHGCNHGHMDWCWQHNSEDGDVNLVRAMLWRWYRDWSIPPNTPLFLFGASSGGNMATMMASKGGFQLCEKRTTYVQVSGVISQVSWGVPPSSYGSGTPPIAFMPMPKGKEVDQGETDAKNVPQVFGNSRKIPPQISSIAHYVRRSGGKPRMLLLPLGELAVYRAFFSDRVFEVSPTQSEKLHAALVASSMLDCSTGRIVAGEKQCFLVQDPRTSPLALDTLVAAYEESLARSTTSASGAAIAVNDTSLAADSGAPQLSTRLQGGGAPLPSAQQQGGGVQNDPRFLGAASEETPFMTTAHATEVFRVRRRDDIIECPQATEGVGGVHCVAWVMFRVRGRDVLECHRQRGVGGVVIVSLVSESSDAPVRCIKGAAECGMGRARAQRGLRTTLGKVAVGFLRRKLPTRAMEITVDGRGAQTTSCSSR</sequence>
<evidence type="ECO:0000313" key="4">
    <source>
        <dbReference type="Proteomes" id="UP000002630"/>
    </source>
</evidence>
<proteinExistence type="predicted"/>
<dbReference type="EMBL" id="FN649751">
    <property type="protein sequence ID" value="CBJ27364.1"/>
    <property type="molecule type" value="Genomic_DNA"/>
</dbReference>
<dbReference type="Proteomes" id="UP000002630">
    <property type="component" value="Linkage Group LG26"/>
</dbReference>
<feature type="signal peptide" evidence="2">
    <location>
        <begin position="1"/>
        <end position="16"/>
    </location>
</feature>
<dbReference type="InterPro" id="IPR029058">
    <property type="entry name" value="AB_hydrolase_fold"/>
</dbReference>
<feature type="chain" id="PRO_5003095807" description="Membrane-associated protein" evidence="2">
    <location>
        <begin position="17"/>
        <end position="563"/>
    </location>
</feature>
<dbReference type="InParanoid" id="D7G5R7"/>